<evidence type="ECO:0000256" key="6">
    <source>
        <dbReference type="ARBA" id="ARBA00023002"/>
    </source>
</evidence>
<keyword evidence="9" id="KW-1015">Disulfide bond</keyword>
<evidence type="ECO:0000256" key="10">
    <source>
        <dbReference type="ARBA" id="ARBA00023180"/>
    </source>
</evidence>
<accession>A0A0N0NHX4</accession>
<dbReference type="GO" id="GO:0004497">
    <property type="term" value="F:monooxygenase activity"/>
    <property type="evidence" value="ECO:0007669"/>
    <property type="project" value="UniProtKB-KW"/>
</dbReference>
<evidence type="ECO:0000256" key="5">
    <source>
        <dbReference type="ARBA" id="ARBA00022729"/>
    </source>
</evidence>
<comment type="subcellular location">
    <subcellularLocation>
        <location evidence="2">Secreted</location>
    </subcellularLocation>
</comment>
<organism evidence="14 15">
    <name type="scientific">Cyphellophora attinorum</name>
    <dbReference type="NCBI Taxonomy" id="1664694"/>
    <lineage>
        <taxon>Eukaryota</taxon>
        <taxon>Fungi</taxon>
        <taxon>Dikarya</taxon>
        <taxon>Ascomycota</taxon>
        <taxon>Pezizomycotina</taxon>
        <taxon>Eurotiomycetes</taxon>
        <taxon>Chaetothyriomycetidae</taxon>
        <taxon>Chaetothyriales</taxon>
        <taxon>Cyphellophoraceae</taxon>
        <taxon>Cyphellophora</taxon>
    </lineage>
</organism>
<evidence type="ECO:0000256" key="3">
    <source>
        <dbReference type="ARBA" id="ARBA00022525"/>
    </source>
</evidence>
<evidence type="ECO:0000256" key="4">
    <source>
        <dbReference type="ARBA" id="ARBA00022723"/>
    </source>
</evidence>
<dbReference type="GeneID" id="28730827"/>
<sequence length="394" mass="42047">MAASSQILRAALTVSVLLFNPAAAHIASFGPGMYCRNGPDPSSPNLNSNAPVNPLYNLTRSQWWFQHDRGCDAVPPPDGEFLELPAGESFTVELANNQAFTTLSYDGKMVSDWPDGAQHPEDWHGEVGSGPGGEGCLPGDSGGYMHVQNETMAQGTAWAIAYESDLSKIQMKDLVVFSVLKHTPWHRLATYAVPSSLPATCPPEGCTCAWLWVPRGCGQPNMYMQPYKCRVSNNGPAKKLAKAQPPTYCVDDASKCVKGAKQMIVFNQLEGDNTGFNGGWGWSPGYNERNGYESGAQEDIFEDAAPEQPTPTTSVTLSSSSAITTESPTSASASAAPAESSSITTTTLAQLTQIFDTSSSTATTIAETSVHSYSTTVTGRIGKPTKFVCYAQED</sequence>
<evidence type="ECO:0000256" key="1">
    <source>
        <dbReference type="ARBA" id="ARBA00001973"/>
    </source>
</evidence>
<dbReference type="RefSeq" id="XP_017994742.1">
    <property type="nucleotide sequence ID" value="XM_018138947.1"/>
</dbReference>
<dbReference type="AlphaFoldDB" id="A0A0N0NHX4"/>
<feature type="compositionally biased region" description="Low complexity" evidence="12">
    <location>
        <begin position="310"/>
        <end position="341"/>
    </location>
</feature>
<dbReference type="GO" id="GO:0005576">
    <property type="term" value="C:extracellular region"/>
    <property type="evidence" value="ECO:0007669"/>
    <property type="project" value="UniProtKB-SubCell"/>
</dbReference>
<evidence type="ECO:0000256" key="9">
    <source>
        <dbReference type="ARBA" id="ARBA00023157"/>
    </source>
</evidence>
<name>A0A0N0NHX4_9EURO</name>
<keyword evidence="5 13" id="KW-0732">Signal</keyword>
<dbReference type="Pfam" id="PF22810">
    <property type="entry name" value="LPMO_AA14"/>
    <property type="match status" value="1"/>
</dbReference>
<evidence type="ECO:0000256" key="11">
    <source>
        <dbReference type="ARBA" id="ARBA00046340"/>
    </source>
</evidence>
<evidence type="ECO:0000313" key="14">
    <source>
        <dbReference type="EMBL" id="KPI34779.1"/>
    </source>
</evidence>
<evidence type="ECO:0000256" key="7">
    <source>
        <dbReference type="ARBA" id="ARBA00023008"/>
    </source>
</evidence>
<keyword evidence="6" id="KW-0560">Oxidoreductase</keyword>
<reference evidence="14 15" key="1">
    <citation type="submission" date="2015-06" db="EMBL/GenBank/DDBJ databases">
        <title>Draft genome of the ant-associated black yeast Phialophora attae CBS 131958.</title>
        <authorList>
            <person name="Moreno L.F."/>
            <person name="Stielow B.J."/>
            <person name="de Hoog S."/>
            <person name="Vicente V.A."/>
            <person name="Weiss V.A."/>
            <person name="de Vries M."/>
            <person name="Cruz L.M."/>
            <person name="Souza E.M."/>
        </authorList>
    </citation>
    <scope>NUCLEOTIDE SEQUENCE [LARGE SCALE GENOMIC DNA]</scope>
    <source>
        <strain evidence="14 15">CBS 131958</strain>
    </source>
</reference>
<dbReference type="EMBL" id="LFJN01000050">
    <property type="protein sequence ID" value="KPI34779.1"/>
    <property type="molecule type" value="Genomic_DNA"/>
</dbReference>
<evidence type="ECO:0000256" key="8">
    <source>
        <dbReference type="ARBA" id="ARBA00023033"/>
    </source>
</evidence>
<dbReference type="OrthoDB" id="2019572at2759"/>
<evidence type="ECO:0000313" key="15">
    <source>
        <dbReference type="Proteomes" id="UP000038010"/>
    </source>
</evidence>
<evidence type="ECO:0000256" key="13">
    <source>
        <dbReference type="SAM" id="SignalP"/>
    </source>
</evidence>
<feature type="chain" id="PRO_5005856639" evidence="13">
    <location>
        <begin position="25"/>
        <end position="394"/>
    </location>
</feature>
<comment type="cofactor">
    <cofactor evidence="1">
        <name>Cu(2+)</name>
        <dbReference type="ChEBI" id="CHEBI:29036"/>
    </cofactor>
</comment>
<dbReference type="STRING" id="1664694.A0A0N0NHX4"/>
<feature type="region of interest" description="Disordered" evidence="12">
    <location>
        <begin position="304"/>
        <end position="341"/>
    </location>
</feature>
<dbReference type="InterPro" id="IPR054497">
    <property type="entry name" value="LPMO_AA14"/>
</dbReference>
<evidence type="ECO:0000256" key="2">
    <source>
        <dbReference type="ARBA" id="ARBA00004613"/>
    </source>
</evidence>
<gene>
    <name evidence="14" type="ORF">AB675_10192</name>
</gene>
<keyword evidence="3" id="KW-0964">Secreted</keyword>
<protein>
    <submittedName>
        <fullName evidence="14">Uncharacterized protein</fullName>
    </submittedName>
</protein>
<dbReference type="VEuPathDB" id="FungiDB:AB675_10192"/>
<evidence type="ECO:0000256" key="12">
    <source>
        <dbReference type="SAM" id="MobiDB-lite"/>
    </source>
</evidence>
<dbReference type="GO" id="GO:0046872">
    <property type="term" value="F:metal ion binding"/>
    <property type="evidence" value="ECO:0007669"/>
    <property type="project" value="UniProtKB-KW"/>
</dbReference>
<keyword evidence="10" id="KW-0325">Glycoprotein</keyword>
<comment type="similarity">
    <text evidence="11">Belongs to the polysaccharide monooxygenase AA14 family.</text>
</comment>
<proteinExistence type="inferred from homology"/>
<keyword evidence="4" id="KW-0479">Metal-binding</keyword>
<keyword evidence="7" id="KW-0186">Copper</keyword>
<comment type="caution">
    <text evidence="14">The sequence shown here is derived from an EMBL/GenBank/DDBJ whole genome shotgun (WGS) entry which is preliminary data.</text>
</comment>
<keyword evidence="15" id="KW-1185">Reference proteome</keyword>
<keyword evidence="8" id="KW-0503">Monooxygenase</keyword>
<dbReference type="Proteomes" id="UP000038010">
    <property type="component" value="Unassembled WGS sequence"/>
</dbReference>
<feature type="signal peptide" evidence="13">
    <location>
        <begin position="1"/>
        <end position="24"/>
    </location>
</feature>